<feature type="region of interest" description="Disordered" evidence="1">
    <location>
        <begin position="39"/>
        <end position="85"/>
    </location>
</feature>
<accession>A0A1V4KZK0</accession>
<sequence length="85" mass="9623">MSSFEVAIQFLTPDGEMRSVDTHVLVTVSKYRTGWKRISNTRQGRAGRAERRRGAERRGTDRYGNGADWTGTERPGRPAEVGRQQ</sequence>
<organism evidence="2 3">
    <name type="scientific">Patagioenas fasciata monilis</name>
    <dbReference type="NCBI Taxonomy" id="372326"/>
    <lineage>
        <taxon>Eukaryota</taxon>
        <taxon>Metazoa</taxon>
        <taxon>Chordata</taxon>
        <taxon>Craniata</taxon>
        <taxon>Vertebrata</taxon>
        <taxon>Euteleostomi</taxon>
        <taxon>Archelosauria</taxon>
        <taxon>Archosauria</taxon>
        <taxon>Dinosauria</taxon>
        <taxon>Saurischia</taxon>
        <taxon>Theropoda</taxon>
        <taxon>Coelurosauria</taxon>
        <taxon>Aves</taxon>
        <taxon>Neognathae</taxon>
        <taxon>Neoaves</taxon>
        <taxon>Columbimorphae</taxon>
        <taxon>Columbiformes</taxon>
        <taxon>Columbidae</taxon>
        <taxon>Patagioenas</taxon>
    </lineage>
</organism>
<evidence type="ECO:0000313" key="3">
    <source>
        <dbReference type="Proteomes" id="UP000190648"/>
    </source>
</evidence>
<dbReference type="Proteomes" id="UP000190648">
    <property type="component" value="Unassembled WGS sequence"/>
</dbReference>
<name>A0A1V4KZK0_PATFA</name>
<reference evidence="2 3" key="1">
    <citation type="submission" date="2016-02" db="EMBL/GenBank/DDBJ databases">
        <title>Band-tailed pigeon sequencing and assembly.</title>
        <authorList>
            <person name="Soares A.E."/>
            <person name="Novak B.J."/>
            <person name="Rice E.S."/>
            <person name="O'Connell B."/>
            <person name="Chang D."/>
            <person name="Weber S."/>
            <person name="Shapiro B."/>
        </authorList>
    </citation>
    <scope>NUCLEOTIDE SEQUENCE [LARGE SCALE GENOMIC DNA]</scope>
    <source>
        <strain evidence="2">BTP2013</strain>
        <tissue evidence="2">Blood</tissue>
    </source>
</reference>
<gene>
    <name evidence="2" type="ORF">AV530_003928</name>
</gene>
<protein>
    <submittedName>
        <fullName evidence="2">Uncharacterized protein</fullName>
    </submittedName>
</protein>
<dbReference type="AlphaFoldDB" id="A0A1V4KZK0"/>
<evidence type="ECO:0000256" key="1">
    <source>
        <dbReference type="SAM" id="MobiDB-lite"/>
    </source>
</evidence>
<comment type="caution">
    <text evidence="2">The sequence shown here is derived from an EMBL/GenBank/DDBJ whole genome shotgun (WGS) entry which is preliminary data.</text>
</comment>
<dbReference type="EMBL" id="LSYS01001150">
    <property type="protein sequence ID" value="OPJ89782.1"/>
    <property type="molecule type" value="Genomic_DNA"/>
</dbReference>
<keyword evidence="3" id="KW-1185">Reference proteome</keyword>
<evidence type="ECO:0000313" key="2">
    <source>
        <dbReference type="EMBL" id="OPJ89782.1"/>
    </source>
</evidence>
<feature type="compositionally biased region" description="Basic and acidic residues" evidence="1">
    <location>
        <begin position="47"/>
        <end position="61"/>
    </location>
</feature>
<proteinExistence type="predicted"/>